<protein>
    <submittedName>
        <fullName evidence="6">LysR substrate-binding domain-containing protein</fullName>
    </submittedName>
</protein>
<dbReference type="InterPro" id="IPR005119">
    <property type="entry name" value="LysR_subst-bd"/>
</dbReference>
<dbReference type="RefSeq" id="WP_379873854.1">
    <property type="nucleotide sequence ID" value="NZ_JBHUIP010000001.1"/>
</dbReference>
<evidence type="ECO:0000256" key="1">
    <source>
        <dbReference type="ARBA" id="ARBA00009437"/>
    </source>
</evidence>
<evidence type="ECO:0000256" key="3">
    <source>
        <dbReference type="ARBA" id="ARBA00023125"/>
    </source>
</evidence>
<keyword evidence="2" id="KW-0805">Transcription regulation</keyword>
<dbReference type="Proteomes" id="UP001597295">
    <property type="component" value="Unassembled WGS sequence"/>
</dbReference>
<comment type="caution">
    <text evidence="6">The sequence shown here is derived from an EMBL/GenBank/DDBJ whole genome shotgun (WGS) entry which is preliminary data.</text>
</comment>
<evidence type="ECO:0000313" key="6">
    <source>
        <dbReference type="EMBL" id="MFD2261292.1"/>
    </source>
</evidence>
<dbReference type="EMBL" id="JBHUIP010000001">
    <property type="protein sequence ID" value="MFD2261292.1"/>
    <property type="molecule type" value="Genomic_DNA"/>
</dbReference>
<sequence>MRYLDLASLRSFLLIAGGHSFTATAQAVGRTASAVTQQMQKLEADLGQSLVLRERGRNSLTPAGEKLLPLARRMLAINEEAMLDFHAAPPRPLRLGVTQDIAEILLPSGLRRFNAACPGTAIDLRVERSDSLLDGLHQGLYDLAVVIEKPGMEGGTVLGSLPMIWIGRADTDFEADATLPLALFDPPCSYRQAALSALDTAGRPYRLALTSPSVTGLRGAAEAGIALTVRTRHLLKDPLADVGARLHLPDLPDVRYIAHTGGDPWPERDLLLEIIRGSLS</sequence>
<dbReference type="PANTHER" id="PTHR30579:SF7">
    <property type="entry name" value="HTH-TYPE TRANSCRIPTIONAL REGULATOR LRHA-RELATED"/>
    <property type="match status" value="1"/>
</dbReference>
<evidence type="ECO:0000313" key="7">
    <source>
        <dbReference type="Proteomes" id="UP001597295"/>
    </source>
</evidence>
<dbReference type="InterPro" id="IPR036388">
    <property type="entry name" value="WH-like_DNA-bd_sf"/>
</dbReference>
<feature type="domain" description="HTH lysR-type" evidence="5">
    <location>
        <begin position="4"/>
        <end position="61"/>
    </location>
</feature>
<gene>
    <name evidence="6" type="ORF">ACFSM5_00210</name>
</gene>
<comment type="similarity">
    <text evidence="1">Belongs to the LysR transcriptional regulatory family.</text>
</comment>
<dbReference type="SUPFAM" id="SSF46785">
    <property type="entry name" value="Winged helix' DNA-binding domain"/>
    <property type="match status" value="1"/>
</dbReference>
<dbReference type="InterPro" id="IPR000847">
    <property type="entry name" value="LysR_HTH_N"/>
</dbReference>
<dbReference type="PROSITE" id="PS50931">
    <property type="entry name" value="HTH_LYSR"/>
    <property type="match status" value="1"/>
</dbReference>
<dbReference type="Pfam" id="PF03466">
    <property type="entry name" value="LysR_substrate"/>
    <property type="match status" value="1"/>
</dbReference>
<dbReference type="Gene3D" id="1.10.10.10">
    <property type="entry name" value="Winged helix-like DNA-binding domain superfamily/Winged helix DNA-binding domain"/>
    <property type="match status" value="1"/>
</dbReference>
<dbReference type="SUPFAM" id="SSF53850">
    <property type="entry name" value="Periplasmic binding protein-like II"/>
    <property type="match status" value="1"/>
</dbReference>
<name>A0ABW5DJK3_9PROT</name>
<reference evidence="7" key="1">
    <citation type="journal article" date="2019" name="Int. J. Syst. Evol. Microbiol.">
        <title>The Global Catalogue of Microorganisms (GCM) 10K type strain sequencing project: providing services to taxonomists for standard genome sequencing and annotation.</title>
        <authorList>
            <consortium name="The Broad Institute Genomics Platform"/>
            <consortium name="The Broad Institute Genome Sequencing Center for Infectious Disease"/>
            <person name="Wu L."/>
            <person name="Ma J."/>
        </authorList>
    </citation>
    <scope>NUCLEOTIDE SEQUENCE [LARGE SCALE GENOMIC DNA]</scope>
    <source>
        <strain evidence="7">CGMCC 1.19062</strain>
    </source>
</reference>
<evidence type="ECO:0000256" key="2">
    <source>
        <dbReference type="ARBA" id="ARBA00023015"/>
    </source>
</evidence>
<evidence type="ECO:0000256" key="4">
    <source>
        <dbReference type="ARBA" id="ARBA00023163"/>
    </source>
</evidence>
<dbReference type="Gene3D" id="3.40.190.10">
    <property type="entry name" value="Periplasmic binding protein-like II"/>
    <property type="match status" value="2"/>
</dbReference>
<dbReference type="InterPro" id="IPR050176">
    <property type="entry name" value="LTTR"/>
</dbReference>
<accession>A0ABW5DJK3</accession>
<keyword evidence="4" id="KW-0804">Transcription</keyword>
<keyword evidence="7" id="KW-1185">Reference proteome</keyword>
<evidence type="ECO:0000259" key="5">
    <source>
        <dbReference type="PROSITE" id="PS50931"/>
    </source>
</evidence>
<proteinExistence type="inferred from homology"/>
<dbReference type="Pfam" id="PF00126">
    <property type="entry name" value="HTH_1"/>
    <property type="match status" value="1"/>
</dbReference>
<dbReference type="InterPro" id="IPR036390">
    <property type="entry name" value="WH_DNA-bd_sf"/>
</dbReference>
<dbReference type="PANTHER" id="PTHR30579">
    <property type="entry name" value="TRANSCRIPTIONAL REGULATOR"/>
    <property type="match status" value="1"/>
</dbReference>
<keyword evidence="3" id="KW-0238">DNA-binding</keyword>
<organism evidence="6 7">
    <name type="scientific">Lacibacterium aquatile</name>
    <dbReference type="NCBI Taxonomy" id="1168082"/>
    <lineage>
        <taxon>Bacteria</taxon>
        <taxon>Pseudomonadati</taxon>
        <taxon>Pseudomonadota</taxon>
        <taxon>Alphaproteobacteria</taxon>
        <taxon>Rhodospirillales</taxon>
        <taxon>Rhodospirillaceae</taxon>
    </lineage>
</organism>